<proteinExistence type="predicted"/>
<dbReference type="GO" id="GO:0016757">
    <property type="term" value="F:glycosyltransferase activity"/>
    <property type="evidence" value="ECO:0007669"/>
    <property type="project" value="TreeGrafter"/>
</dbReference>
<dbReference type="PANTHER" id="PTHR46401:SF2">
    <property type="entry name" value="GLYCOSYLTRANSFERASE WBBK-RELATED"/>
    <property type="match status" value="1"/>
</dbReference>
<feature type="non-terminal residue" evidence="4">
    <location>
        <position position="1"/>
    </location>
</feature>
<dbReference type="SUPFAM" id="SSF53756">
    <property type="entry name" value="UDP-Glycosyltransferase/glycogen phosphorylase"/>
    <property type="match status" value="1"/>
</dbReference>
<evidence type="ECO:0000256" key="2">
    <source>
        <dbReference type="SAM" id="Phobius"/>
    </source>
</evidence>
<name>A0A2H0X052_9BACT</name>
<sequence>KYCKKIVLFKRTKKPFVLRNILLAGFSTYPFVVTRNLPLGMKKSVQAELSRNHYDLIHAETFYMMPNIPETKTPIILAEQTIEYLGYQDYMKKANRLLRPILAIDIAKIKYWERYFWNKADKLITMSAEDKNFIEQELGKPLNISVVANGVDLDFFSQVKKDLPVDPTVLFVGTFKWLPNIEAVDEIVKKIWPQIREVLPTAKLKIVGFSPTAKIKSYASEPSIEVLGGIADIRNAFARAHVLLAPIRSGKGTRYKVLEAMITGTPVVATTLAAEGLDLKNGQNVLIADSSSGLAQSTIKLLKDKELQKQFAKAGEMIVKESYSWDTIAKELDKVYKEFKH</sequence>
<dbReference type="EMBL" id="PEYY01000002">
    <property type="protein sequence ID" value="PIS18290.1"/>
    <property type="molecule type" value="Genomic_DNA"/>
</dbReference>
<accession>A0A2H0X052</accession>
<dbReference type="InterPro" id="IPR028098">
    <property type="entry name" value="Glyco_trans_4-like_N"/>
</dbReference>
<protein>
    <recommendedName>
        <fullName evidence="3">Glycosyltransferase subfamily 4-like N-terminal domain-containing protein</fullName>
    </recommendedName>
</protein>
<comment type="caution">
    <text evidence="4">The sequence shown here is derived from an EMBL/GenBank/DDBJ whole genome shotgun (WGS) entry which is preliminary data.</text>
</comment>
<dbReference type="PANTHER" id="PTHR46401">
    <property type="entry name" value="GLYCOSYLTRANSFERASE WBBK-RELATED"/>
    <property type="match status" value="1"/>
</dbReference>
<feature type="transmembrane region" description="Helical" evidence="2">
    <location>
        <begin position="16"/>
        <end position="33"/>
    </location>
</feature>
<gene>
    <name evidence="4" type="ORF">COT54_00060</name>
</gene>
<dbReference type="CDD" id="cd03801">
    <property type="entry name" value="GT4_PimA-like"/>
    <property type="match status" value="1"/>
</dbReference>
<reference evidence="5" key="1">
    <citation type="submission" date="2017-09" db="EMBL/GenBank/DDBJ databases">
        <title>Depth-based differentiation of microbial function through sediment-hosted aquifers and enrichment of novel symbionts in the deep terrestrial subsurface.</title>
        <authorList>
            <person name="Probst A.J."/>
            <person name="Ladd B."/>
            <person name="Jarett J.K."/>
            <person name="Geller-Mcgrath D.E."/>
            <person name="Sieber C.M.K."/>
            <person name="Emerson J.B."/>
            <person name="Anantharaman K."/>
            <person name="Thomas B.C."/>
            <person name="Malmstrom R."/>
            <person name="Stieglmeier M."/>
            <person name="Klingl A."/>
            <person name="Woyke T."/>
            <person name="Ryan C.M."/>
            <person name="Banfield J.F."/>
        </authorList>
    </citation>
    <scope>NUCLEOTIDE SEQUENCE [LARGE SCALE GENOMIC DNA]</scope>
</reference>
<organism evidence="4 5">
    <name type="scientific">Candidatus Collierbacteria bacterium CG09_land_8_20_14_0_10_46_12</name>
    <dbReference type="NCBI Taxonomy" id="1974533"/>
    <lineage>
        <taxon>Bacteria</taxon>
        <taxon>Candidatus Collieribacteriota</taxon>
    </lineage>
</organism>
<feature type="domain" description="Glycosyltransferase subfamily 4-like N-terminal" evidence="3">
    <location>
        <begin position="30"/>
        <end position="154"/>
    </location>
</feature>
<dbReference type="GO" id="GO:0009103">
    <property type="term" value="P:lipopolysaccharide biosynthetic process"/>
    <property type="evidence" value="ECO:0007669"/>
    <property type="project" value="TreeGrafter"/>
</dbReference>
<dbReference type="Gene3D" id="3.40.50.2000">
    <property type="entry name" value="Glycogen Phosphorylase B"/>
    <property type="match status" value="2"/>
</dbReference>
<keyword evidence="2" id="KW-0472">Membrane</keyword>
<keyword evidence="1" id="KW-0808">Transferase</keyword>
<evidence type="ECO:0000313" key="4">
    <source>
        <dbReference type="EMBL" id="PIS18290.1"/>
    </source>
</evidence>
<dbReference type="Pfam" id="PF13439">
    <property type="entry name" value="Glyco_transf_4"/>
    <property type="match status" value="1"/>
</dbReference>
<evidence type="ECO:0000256" key="1">
    <source>
        <dbReference type="ARBA" id="ARBA00022679"/>
    </source>
</evidence>
<dbReference type="Proteomes" id="UP000229574">
    <property type="component" value="Unassembled WGS sequence"/>
</dbReference>
<dbReference type="AlphaFoldDB" id="A0A2H0X052"/>
<evidence type="ECO:0000259" key="3">
    <source>
        <dbReference type="Pfam" id="PF13439"/>
    </source>
</evidence>
<evidence type="ECO:0000313" key="5">
    <source>
        <dbReference type="Proteomes" id="UP000229574"/>
    </source>
</evidence>
<keyword evidence="2" id="KW-1133">Transmembrane helix</keyword>
<keyword evidence="2" id="KW-0812">Transmembrane</keyword>
<dbReference type="Pfam" id="PF13692">
    <property type="entry name" value="Glyco_trans_1_4"/>
    <property type="match status" value="1"/>
</dbReference>